<keyword evidence="7" id="KW-0732">Signal</keyword>
<protein>
    <submittedName>
        <fullName evidence="10">Cytochrome c-type biogenesis protein CcsB</fullName>
    </submittedName>
</protein>
<dbReference type="OrthoDB" id="9814290at2"/>
<evidence type="ECO:0000259" key="9">
    <source>
        <dbReference type="Pfam" id="PF05140"/>
    </source>
</evidence>
<dbReference type="InterPro" id="IPR007816">
    <property type="entry name" value="ResB-like_domain"/>
</dbReference>
<organism evidence="10 11">
    <name type="scientific">Flavobacterium terrae</name>
    <dbReference type="NCBI Taxonomy" id="415425"/>
    <lineage>
        <taxon>Bacteria</taxon>
        <taxon>Pseudomonadati</taxon>
        <taxon>Bacteroidota</taxon>
        <taxon>Flavobacteriia</taxon>
        <taxon>Flavobacteriales</taxon>
        <taxon>Flavobacteriaceae</taxon>
        <taxon>Flavobacterium</taxon>
    </lineage>
</organism>
<feature type="transmembrane region" description="Helical" evidence="6">
    <location>
        <begin position="977"/>
        <end position="997"/>
    </location>
</feature>
<dbReference type="EMBL" id="FQZI01000002">
    <property type="protein sequence ID" value="SHI64765.1"/>
    <property type="molecule type" value="Genomic_DNA"/>
</dbReference>
<feature type="transmembrane region" description="Helical" evidence="6">
    <location>
        <begin position="469"/>
        <end position="486"/>
    </location>
</feature>
<evidence type="ECO:0000259" key="8">
    <source>
        <dbReference type="Pfam" id="PF01578"/>
    </source>
</evidence>
<dbReference type="Proteomes" id="UP000184488">
    <property type="component" value="Unassembled WGS sequence"/>
</dbReference>
<proteinExistence type="predicted"/>
<feature type="transmembrane region" description="Helical" evidence="6">
    <location>
        <begin position="43"/>
        <end position="65"/>
    </location>
</feature>
<feature type="domain" description="Cytochrome c assembly protein" evidence="8">
    <location>
        <begin position="801"/>
        <end position="1005"/>
    </location>
</feature>
<feature type="transmembrane region" description="Helical" evidence="6">
    <location>
        <begin position="807"/>
        <end position="823"/>
    </location>
</feature>
<evidence type="ECO:0000313" key="10">
    <source>
        <dbReference type="EMBL" id="SHI64765.1"/>
    </source>
</evidence>
<evidence type="ECO:0000256" key="4">
    <source>
        <dbReference type="ARBA" id="ARBA00022989"/>
    </source>
</evidence>
<dbReference type="GO" id="GO:0020037">
    <property type="term" value="F:heme binding"/>
    <property type="evidence" value="ECO:0007669"/>
    <property type="project" value="InterPro"/>
</dbReference>
<dbReference type="GO" id="GO:0005886">
    <property type="term" value="C:plasma membrane"/>
    <property type="evidence" value="ECO:0007669"/>
    <property type="project" value="TreeGrafter"/>
</dbReference>
<dbReference type="PANTHER" id="PTHR30071:SF1">
    <property type="entry name" value="CYTOCHROME B_B6 PROTEIN-RELATED"/>
    <property type="match status" value="1"/>
</dbReference>
<feature type="transmembrane region" description="Helical" evidence="6">
    <location>
        <begin position="427"/>
        <end position="448"/>
    </location>
</feature>
<dbReference type="InterPro" id="IPR002541">
    <property type="entry name" value="Cyt_c_assembly"/>
</dbReference>
<sequence length="1043" mass="120009">MDKKIFSFLFSTKLMAVLFIVFAAAMAAGTFIEDAYNTDTARIIIYNSWWFEVIMFFFMINFLGNIKRYQLYKKEKWATLTLHLSFILILLGAFVTRYISYEGMMPIREGATENQFYSDRTYLTMYVDGQHEGETKRRTFEKPLLLSAAVDNTFTDEYQFSNIPFKVELVDYVMGAKETIKQDDKGILYLKMVEAGEGGRHEHYLKEGEVQSIHNILFALNKYTNGAVNITINDKGSSIETPFDGNFMRMADQFKGNVVKDAKADLMYRSLYNVGGAQFVFPEASIKGVKEYKSNGNYKDKELDDAVVLKISNQNQEKTITLLGSKGKISEPQSFKIGDLDYTVIFGSKVYELPFKVKLNKFIASKYPGTEKSYSAFESQVTILDEKPFDARIFMNNILDHKGYRFFQAGFDPDEKGTKLSVNHDFWGTWITYIGYFLLYLGMMAILFTKYSRFGELKEKLDKVRIKKASLTVVLFLLSLGAFAQHDNHAHQKVTEKQIDSLLNKFLVPAEHAEKFGRLVIQDAGGRMKPINTFSSELLRKVSKSDTYKDMNADQVFLSITQFPQVWYEVPVIYLKRGNDSIRKLIGIEKDVKYAKMIDFFDAKGNYKLTNQLDKAYKAAVPSQFEKDFIDADKKVNLLYSALSGQILKIFPKPYDKNNKWLSYLELNESTNTALDTVKNVLPFYLNSLDKASFSKDYKLANSLVVGLEKYQKKYGYEVRPTDKQIDLEIAYNKYDVFKKLYSWYIYAGLLMFVFVIVYIFNKKKWVSITINVFHAIIALLFLLHTAGLIARWYISGHAPWSNAYESMIYVGWSIMFFGLAFGRKSKLTVASTAFVAAMILMVAHWNWMDPEIANLQPVLNSYWLMIHVAVIVASYGPFALGAILGLVAMLLMLFTTKENKKVMDLNIKEITYINEMALTVGLVMLTIGNFLGGQWANESWGRYWGWDPKETWALISIMVYAFVIHMRFVPVLRGKFIYNFMSVLAFASILMTYFGVNFHLSGLHSYASGEKQNVKIYGYVLVFFLTFSIIVYIRRKLIEKNK</sequence>
<evidence type="ECO:0000256" key="3">
    <source>
        <dbReference type="ARBA" id="ARBA00022748"/>
    </source>
</evidence>
<evidence type="ECO:0000256" key="5">
    <source>
        <dbReference type="ARBA" id="ARBA00023136"/>
    </source>
</evidence>
<keyword evidence="5 6" id="KW-0472">Membrane</keyword>
<dbReference type="InterPro" id="IPR045062">
    <property type="entry name" value="Cyt_c_biogenesis_CcsA/CcmC"/>
</dbReference>
<feature type="transmembrane region" description="Helical" evidence="6">
    <location>
        <begin position="742"/>
        <end position="761"/>
    </location>
</feature>
<evidence type="ECO:0000256" key="6">
    <source>
        <dbReference type="SAM" id="Phobius"/>
    </source>
</evidence>
<dbReference type="PANTHER" id="PTHR30071">
    <property type="entry name" value="HEME EXPORTER PROTEIN C"/>
    <property type="match status" value="1"/>
</dbReference>
<accession>A0A1M6CUK6</accession>
<feature type="domain" description="ResB-like" evidence="9">
    <location>
        <begin position="346"/>
        <end position="415"/>
    </location>
</feature>
<dbReference type="STRING" id="415425.SAMN05444363_1108"/>
<feature type="transmembrane region" description="Helical" evidence="6">
    <location>
        <begin position="863"/>
        <end position="892"/>
    </location>
</feature>
<feature type="transmembrane region" description="Helical" evidence="6">
    <location>
        <begin position="830"/>
        <end position="848"/>
    </location>
</feature>
<dbReference type="GO" id="GO:0017004">
    <property type="term" value="P:cytochrome complex assembly"/>
    <property type="evidence" value="ECO:0007669"/>
    <property type="project" value="UniProtKB-KW"/>
</dbReference>
<evidence type="ECO:0000256" key="1">
    <source>
        <dbReference type="ARBA" id="ARBA00004141"/>
    </source>
</evidence>
<keyword evidence="4 6" id="KW-1133">Transmembrane helix</keyword>
<feature type="transmembrane region" description="Helical" evidence="6">
    <location>
        <begin position="1017"/>
        <end position="1034"/>
    </location>
</feature>
<keyword evidence="11" id="KW-1185">Reference proteome</keyword>
<feature type="transmembrane region" description="Helical" evidence="6">
    <location>
        <begin position="77"/>
        <end position="99"/>
    </location>
</feature>
<feature type="transmembrane region" description="Helical" evidence="6">
    <location>
        <begin position="952"/>
        <end position="970"/>
    </location>
</feature>
<feature type="signal peptide" evidence="7">
    <location>
        <begin position="1"/>
        <end position="27"/>
    </location>
</feature>
<keyword evidence="2 6" id="KW-0812">Transmembrane</keyword>
<name>A0A1M6CUK6_9FLAO</name>
<keyword evidence="3" id="KW-0201">Cytochrome c-type biogenesis</keyword>
<dbReference type="AlphaFoldDB" id="A0A1M6CUK6"/>
<feature type="transmembrane region" description="Helical" evidence="6">
    <location>
        <begin position="913"/>
        <end position="932"/>
    </location>
</feature>
<dbReference type="RefSeq" id="WP_084127115.1">
    <property type="nucleotide sequence ID" value="NZ_FQZI01000002.1"/>
</dbReference>
<reference evidence="11" key="1">
    <citation type="submission" date="2016-11" db="EMBL/GenBank/DDBJ databases">
        <authorList>
            <person name="Varghese N."/>
            <person name="Submissions S."/>
        </authorList>
    </citation>
    <scope>NUCLEOTIDE SEQUENCE [LARGE SCALE GENOMIC DNA]</scope>
    <source>
        <strain evidence="11">DSM 18829</strain>
    </source>
</reference>
<evidence type="ECO:0000256" key="7">
    <source>
        <dbReference type="SAM" id="SignalP"/>
    </source>
</evidence>
<evidence type="ECO:0000256" key="2">
    <source>
        <dbReference type="ARBA" id="ARBA00022692"/>
    </source>
</evidence>
<feature type="chain" id="PRO_5013110480" evidence="7">
    <location>
        <begin position="28"/>
        <end position="1043"/>
    </location>
</feature>
<dbReference type="Pfam" id="PF05140">
    <property type="entry name" value="ResB"/>
    <property type="match status" value="1"/>
</dbReference>
<dbReference type="Pfam" id="PF01578">
    <property type="entry name" value="Cytochrom_C_asm"/>
    <property type="match status" value="1"/>
</dbReference>
<gene>
    <name evidence="10" type="ORF">SAMN05444363_1108</name>
</gene>
<evidence type="ECO:0000313" key="11">
    <source>
        <dbReference type="Proteomes" id="UP000184488"/>
    </source>
</evidence>
<feature type="transmembrane region" description="Helical" evidence="6">
    <location>
        <begin position="773"/>
        <end position="795"/>
    </location>
</feature>
<comment type="subcellular location">
    <subcellularLocation>
        <location evidence="1">Membrane</location>
        <topology evidence="1">Multi-pass membrane protein</topology>
    </subcellularLocation>
</comment>